<sequence length="155" mass="18225">MDIFYPFTHSLLPSNGFNIAYFLYQLNTTSAYNVVSRLFRLIPFTNFDRLSSFDFVFSIVILLPSVSASNQIFTGRLSTTFSFFNLTKRDYIRISISSVKSYSFCMHVNRWKGQRERQLPILKYAVLLHIFIISPLNKFLHYFILTEEDVGEFLQ</sequence>
<name>A0A9R1V1J9_LACSA</name>
<proteinExistence type="predicted"/>
<protein>
    <submittedName>
        <fullName evidence="1">Uncharacterized protein</fullName>
    </submittedName>
</protein>
<evidence type="ECO:0000313" key="1">
    <source>
        <dbReference type="EMBL" id="KAJ0197821.1"/>
    </source>
</evidence>
<dbReference type="Proteomes" id="UP000235145">
    <property type="component" value="Unassembled WGS sequence"/>
</dbReference>
<reference evidence="1 2" key="1">
    <citation type="journal article" date="2017" name="Nat. Commun.">
        <title>Genome assembly with in vitro proximity ligation data and whole-genome triplication in lettuce.</title>
        <authorList>
            <person name="Reyes-Chin-Wo S."/>
            <person name="Wang Z."/>
            <person name="Yang X."/>
            <person name="Kozik A."/>
            <person name="Arikit S."/>
            <person name="Song C."/>
            <person name="Xia L."/>
            <person name="Froenicke L."/>
            <person name="Lavelle D.O."/>
            <person name="Truco M.J."/>
            <person name="Xia R."/>
            <person name="Zhu S."/>
            <person name="Xu C."/>
            <person name="Xu H."/>
            <person name="Xu X."/>
            <person name="Cox K."/>
            <person name="Korf I."/>
            <person name="Meyers B.C."/>
            <person name="Michelmore R.W."/>
        </authorList>
    </citation>
    <scope>NUCLEOTIDE SEQUENCE [LARGE SCALE GENOMIC DNA]</scope>
    <source>
        <strain evidence="2">cv. Salinas</strain>
        <tissue evidence="1">Seedlings</tissue>
    </source>
</reference>
<keyword evidence="2" id="KW-1185">Reference proteome</keyword>
<dbReference type="EMBL" id="NBSK02000007">
    <property type="protein sequence ID" value="KAJ0197821.1"/>
    <property type="molecule type" value="Genomic_DNA"/>
</dbReference>
<organism evidence="1 2">
    <name type="scientific">Lactuca sativa</name>
    <name type="common">Garden lettuce</name>
    <dbReference type="NCBI Taxonomy" id="4236"/>
    <lineage>
        <taxon>Eukaryota</taxon>
        <taxon>Viridiplantae</taxon>
        <taxon>Streptophyta</taxon>
        <taxon>Embryophyta</taxon>
        <taxon>Tracheophyta</taxon>
        <taxon>Spermatophyta</taxon>
        <taxon>Magnoliopsida</taxon>
        <taxon>eudicotyledons</taxon>
        <taxon>Gunneridae</taxon>
        <taxon>Pentapetalae</taxon>
        <taxon>asterids</taxon>
        <taxon>campanulids</taxon>
        <taxon>Asterales</taxon>
        <taxon>Asteraceae</taxon>
        <taxon>Cichorioideae</taxon>
        <taxon>Cichorieae</taxon>
        <taxon>Lactucinae</taxon>
        <taxon>Lactuca</taxon>
    </lineage>
</organism>
<dbReference type="AlphaFoldDB" id="A0A9R1V1J9"/>
<accession>A0A9R1V1J9</accession>
<evidence type="ECO:0000313" key="2">
    <source>
        <dbReference type="Proteomes" id="UP000235145"/>
    </source>
</evidence>
<comment type="caution">
    <text evidence="1">The sequence shown here is derived from an EMBL/GenBank/DDBJ whole genome shotgun (WGS) entry which is preliminary data.</text>
</comment>
<gene>
    <name evidence="1" type="ORF">LSAT_V11C700368400</name>
</gene>